<reference evidence="1 2" key="1">
    <citation type="journal article" date="2019" name="Int. J. Syst. Evol. Microbiol.">
        <title>The Global Catalogue of Microorganisms (GCM) 10K type strain sequencing project: providing services to taxonomists for standard genome sequencing and annotation.</title>
        <authorList>
            <consortium name="The Broad Institute Genomics Platform"/>
            <consortium name="The Broad Institute Genome Sequencing Center for Infectious Disease"/>
            <person name="Wu L."/>
            <person name="Ma J."/>
        </authorList>
    </citation>
    <scope>NUCLEOTIDE SEQUENCE [LARGE SCALE GENOMIC DNA]</scope>
    <source>
        <strain evidence="1 2">JCM 16026</strain>
    </source>
</reference>
<protein>
    <submittedName>
        <fullName evidence="1">Uncharacterized protein</fullName>
    </submittedName>
</protein>
<evidence type="ECO:0000313" key="1">
    <source>
        <dbReference type="EMBL" id="GAA2172061.1"/>
    </source>
</evidence>
<organism evidence="1 2">
    <name type="scientific">Agrococcus versicolor</name>
    <dbReference type="NCBI Taxonomy" id="501482"/>
    <lineage>
        <taxon>Bacteria</taxon>
        <taxon>Bacillati</taxon>
        <taxon>Actinomycetota</taxon>
        <taxon>Actinomycetes</taxon>
        <taxon>Micrococcales</taxon>
        <taxon>Microbacteriaceae</taxon>
        <taxon>Agrococcus</taxon>
    </lineage>
</organism>
<evidence type="ECO:0000313" key="2">
    <source>
        <dbReference type="Proteomes" id="UP001501599"/>
    </source>
</evidence>
<sequence>MRTLPPSARCTWRCTWIWRRRKSTSPTCTADASPRRHCGYVNKQKARALAKALDAGERPLALAISSTKAIACDPRLLAHIMREGGPVR</sequence>
<dbReference type="Proteomes" id="UP001501599">
    <property type="component" value="Unassembled WGS sequence"/>
</dbReference>
<gene>
    <name evidence="1" type="ORF">GCM10009846_08510</name>
</gene>
<keyword evidence="2" id="KW-1185">Reference proteome</keyword>
<dbReference type="EMBL" id="BAAAQT010000005">
    <property type="protein sequence ID" value="GAA2172061.1"/>
    <property type="molecule type" value="Genomic_DNA"/>
</dbReference>
<proteinExistence type="predicted"/>
<comment type="caution">
    <text evidence="1">The sequence shown here is derived from an EMBL/GenBank/DDBJ whole genome shotgun (WGS) entry which is preliminary data.</text>
</comment>
<accession>A0ABN3AMA6</accession>
<name>A0ABN3AMA6_9MICO</name>